<protein>
    <submittedName>
        <fullName evidence="1">Uncharacterized protein</fullName>
    </submittedName>
</protein>
<proteinExistence type="predicted"/>
<reference evidence="1" key="1">
    <citation type="journal article" date="2021" name="Proc. Natl. Acad. Sci. U.S.A.">
        <title>A Catalog of Tens of Thousands of Viruses from Human Metagenomes Reveals Hidden Associations with Chronic Diseases.</title>
        <authorList>
            <person name="Tisza M.J."/>
            <person name="Buck C.B."/>
        </authorList>
    </citation>
    <scope>NUCLEOTIDE SEQUENCE</scope>
    <source>
        <strain evidence="1">CtStS16</strain>
    </source>
</reference>
<accession>A0A8S5QR94</accession>
<dbReference type="EMBL" id="BK015708">
    <property type="protein sequence ID" value="DAE21148.1"/>
    <property type="molecule type" value="Genomic_DNA"/>
</dbReference>
<name>A0A8S5QR94_9CAUD</name>
<organism evidence="1">
    <name type="scientific">Myoviridae sp. ctStS16</name>
    <dbReference type="NCBI Taxonomy" id="2826654"/>
    <lineage>
        <taxon>Viruses</taxon>
        <taxon>Duplodnaviria</taxon>
        <taxon>Heunggongvirae</taxon>
        <taxon>Uroviricota</taxon>
        <taxon>Caudoviricetes</taxon>
    </lineage>
</organism>
<sequence length="92" mass="10212">MEVLAKNGQTLADVAIQEYGCLEAVVKLSLDNGQSVSETPKPGTKLQLHQHIYNKVLQKYCKVHSISPATAYDSRSKARQGIFNKIFNSSFK</sequence>
<evidence type="ECO:0000313" key="1">
    <source>
        <dbReference type="EMBL" id="DAE21148.1"/>
    </source>
</evidence>